<evidence type="ECO:0000256" key="1">
    <source>
        <dbReference type="ARBA" id="ARBA00022649"/>
    </source>
</evidence>
<dbReference type="KEGG" id="tsph:KIH39_20480"/>
<keyword evidence="3" id="KW-1185">Reference proteome</keyword>
<dbReference type="Gene3D" id="3.30.2310.20">
    <property type="entry name" value="RelE-like"/>
    <property type="match status" value="1"/>
</dbReference>
<proteinExistence type="predicted"/>
<organism evidence="2 3">
    <name type="scientific">Telmatocola sphagniphila</name>
    <dbReference type="NCBI Taxonomy" id="1123043"/>
    <lineage>
        <taxon>Bacteria</taxon>
        <taxon>Pseudomonadati</taxon>
        <taxon>Planctomycetota</taxon>
        <taxon>Planctomycetia</taxon>
        <taxon>Gemmatales</taxon>
        <taxon>Gemmataceae</taxon>
    </lineage>
</organism>
<dbReference type="EMBL" id="CP074694">
    <property type="protein sequence ID" value="QVL31201.1"/>
    <property type="molecule type" value="Genomic_DNA"/>
</dbReference>
<sequence>MNTRPIVYLKEAIAEIDELYTDYELIRSGLGERFYSALAKQTSRIASNPEMYGIIEDGMRACPLLKFPQVIYYKIESNLILIVAVQHGRVDWNFWRKRLP</sequence>
<dbReference type="Pfam" id="PF05016">
    <property type="entry name" value="ParE_toxin"/>
    <property type="match status" value="1"/>
</dbReference>
<protein>
    <submittedName>
        <fullName evidence="2">Type II toxin-antitoxin system RelE/ParE family toxin</fullName>
    </submittedName>
</protein>
<dbReference type="AlphaFoldDB" id="A0A8E6B3U2"/>
<dbReference type="InterPro" id="IPR007712">
    <property type="entry name" value="RelE/ParE_toxin"/>
</dbReference>
<dbReference type="InterPro" id="IPR035093">
    <property type="entry name" value="RelE/ParE_toxin_dom_sf"/>
</dbReference>
<evidence type="ECO:0000313" key="3">
    <source>
        <dbReference type="Proteomes" id="UP000676194"/>
    </source>
</evidence>
<keyword evidence="1" id="KW-1277">Toxin-antitoxin system</keyword>
<name>A0A8E6B3U2_9BACT</name>
<dbReference type="Proteomes" id="UP000676194">
    <property type="component" value="Chromosome"/>
</dbReference>
<reference evidence="2" key="1">
    <citation type="submission" date="2021-05" db="EMBL/GenBank/DDBJ databases">
        <title>Complete genome sequence of the cellulolytic planctomycete Telmatocola sphagniphila SP2T and characterization of the first cellulase from planctomycetes.</title>
        <authorList>
            <person name="Rakitin A.L."/>
            <person name="Beletsky A.V."/>
            <person name="Naumoff D.G."/>
            <person name="Kulichevskaya I.S."/>
            <person name="Mardanov A.V."/>
            <person name="Ravin N.V."/>
            <person name="Dedysh S.N."/>
        </authorList>
    </citation>
    <scope>NUCLEOTIDE SEQUENCE</scope>
    <source>
        <strain evidence="2">SP2T</strain>
    </source>
</reference>
<evidence type="ECO:0000313" key="2">
    <source>
        <dbReference type="EMBL" id="QVL31201.1"/>
    </source>
</evidence>
<gene>
    <name evidence="2" type="ORF">KIH39_20480</name>
</gene>
<dbReference type="RefSeq" id="WP_213495082.1">
    <property type="nucleotide sequence ID" value="NZ_CP074694.1"/>
</dbReference>
<accession>A0A8E6B3U2</accession>